<sequence length="186" mass="21247">MKKLLLIGLLAAGTANAECYMRSNIVLSQQTINSTAKDTIQLVVPDRSGFLCSVRYRLLVNRDWQTIDGEATGRTEAEACAQAVDIGRGRILEDVEPRMIRADNQMVCSDLPDIRVRPVRIGETIWETETDAHLNPDERGYFTYKNSKCRMFVERNNKNQNLFVYQGIICQITSLPNSKWRVIDKY</sequence>
<name>A0A6J7WKA3_9CAUD</name>
<gene>
    <name evidence="1" type="ORF">UFOVP190_298</name>
</gene>
<protein>
    <submittedName>
        <fullName evidence="1">Uncharacterized protein</fullName>
    </submittedName>
</protein>
<accession>A0A6J7WKA3</accession>
<proteinExistence type="predicted"/>
<dbReference type="EMBL" id="LR798243">
    <property type="protein sequence ID" value="CAB5214871.1"/>
    <property type="molecule type" value="Genomic_DNA"/>
</dbReference>
<reference evidence="1" key="1">
    <citation type="submission" date="2020-05" db="EMBL/GenBank/DDBJ databases">
        <authorList>
            <person name="Chiriac C."/>
            <person name="Salcher M."/>
            <person name="Ghai R."/>
            <person name="Kavagutti S V."/>
        </authorList>
    </citation>
    <scope>NUCLEOTIDE SEQUENCE</scope>
</reference>
<evidence type="ECO:0000313" key="1">
    <source>
        <dbReference type="EMBL" id="CAB5214871.1"/>
    </source>
</evidence>
<organism evidence="1">
    <name type="scientific">uncultured Caudovirales phage</name>
    <dbReference type="NCBI Taxonomy" id="2100421"/>
    <lineage>
        <taxon>Viruses</taxon>
        <taxon>Duplodnaviria</taxon>
        <taxon>Heunggongvirae</taxon>
        <taxon>Uroviricota</taxon>
        <taxon>Caudoviricetes</taxon>
        <taxon>Peduoviridae</taxon>
        <taxon>Maltschvirus</taxon>
        <taxon>Maltschvirus maltsch</taxon>
    </lineage>
</organism>